<feature type="signal peptide" evidence="1">
    <location>
        <begin position="1"/>
        <end position="22"/>
    </location>
</feature>
<dbReference type="GO" id="GO:0008191">
    <property type="term" value="F:metalloendopeptidase inhibitor activity"/>
    <property type="evidence" value="ECO:0007669"/>
    <property type="project" value="InterPro"/>
</dbReference>
<keyword evidence="1" id="KW-0732">Signal</keyword>
<accession>A0A6B0U392</accession>
<dbReference type="Pfam" id="PF10468">
    <property type="entry name" value="Inhibitor_I68"/>
    <property type="match status" value="1"/>
</dbReference>
<protein>
    <submittedName>
        <fullName evidence="2">Putative carboxypeptidase inhibitor</fullName>
    </submittedName>
</protein>
<dbReference type="SUPFAM" id="SSF57392">
    <property type="entry name" value="Defensin-like"/>
    <property type="match status" value="1"/>
</dbReference>
<evidence type="ECO:0000256" key="1">
    <source>
        <dbReference type="SAM" id="SignalP"/>
    </source>
</evidence>
<dbReference type="AlphaFoldDB" id="A0A6B0U392"/>
<name>A0A6B0U392_IXORI</name>
<sequence length="94" mass="10547">MVPSTFLLLLVPTCLLFELSQANSSVTSGYRCLPENSCPEEYRRDETGCEAVCCDLLNISQGTQKPVVQEVGRVSRKIERAMKRVRNNSHVRMG</sequence>
<feature type="chain" id="PRO_5025462316" evidence="1">
    <location>
        <begin position="23"/>
        <end position="94"/>
    </location>
</feature>
<reference evidence="2" key="1">
    <citation type="submission" date="2019-12" db="EMBL/GenBank/DDBJ databases">
        <title>An insight into the sialome of adult female Ixodes ricinus ticks feeding for 6 days.</title>
        <authorList>
            <person name="Perner J."/>
            <person name="Ribeiro J.M.C."/>
        </authorList>
    </citation>
    <scope>NUCLEOTIDE SEQUENCE</scope>
    <source>
        <strain evidence="2">Semi-engorged</strain>
        <tissue evidence="2">Salivary glands</tissue>
    </source>
</reference>
<dbReference type="EMBL" id="GIFC01004876">
    <property type="protein sequence ID" value="MXU86959.1"/>
    <property type="molecule type" value="Transcribed_RNA"/>
</dbReference>
<evidence type="ECO:0000313" key="2">
    <source>
        <dbReference type="EMBL" id="MXU86959.1"/>
    </source>
</evidence>
<dbReference type="InterPro" id="IPR019509">
    <property type="entry name" value="Carboxypeptidase_inhibitor_I68"/>
</dbReference>
<proteinExistence type="predicted"/>
<dbReference type="Gene3D" id="3.30.1680.50">
    <property type="entry name" value="Carboxypeptidase inhibitor, N-terminal domain"/>
    <property type="match status" value="1"/>
</dbReference>
<organism evidence="2">
    <name type="scientific">Ixodes ricinus</name>
    <name type="common">Common tick</name>
    <name type="synonym">Acarus ricinus</name>
    <dbReference type="NCBI Taxonomy" id="34613"/>
    <lineage>
        <taxon>Eukaryota</taxon>
        <taxon>Metazoa</taxon>
        <taxon>Ecdysozoa</taxon>
        <taxon>Arthropoda</taxon>
        <taxon>Chelicerata</taxon>
        <taxon>Arachnida</taxon>
        <taxon>Acari</taxon>
        <taxon>Parasitiformes</taxon>
        <taxon>Ixodida</taxon>
        <taxon>Ixodoidea</taxon>
        <taxon>Ixodidae</taxon>
        <taxon>Ixodinae</taxon>
        <taxon>Ixodes</taxon>
    </lineage>
</organism>